<feature type="compositionally biased region" description="Polar residues" evidence="11">
    <location>
        <begin position="205"/>
        <end position="222"/>
    </location>
</feature>
<comment type="subcellular location">
    <subcellularLocation>
        <location evidence="1 10">Nucleus</location>
    </subcellularLocation>
</comment>
<sequence length="693" mass="77437">MTASLPTRSPPEWQGDPIGQYNEQVRKNQTKTHASYAAVRVNSVTVSIGDFVKVNLLHGIRICLVLMLWEDRKTDRPVTCMAKVMCFADGEDSELLMTTREVEVKVDRIHHKVQVLSYKAYHKANQSEDHTIYYCQRGVEERLSCMTKAIDLDKVFSNSDPGSLLKLARRLIEEALENDKSTRKVRMAKNTTRTSRTAFKNVDDTYSASSSEFEDASTSAAETSEDDLAPITPRKRKRTNVITPKSERVRTPGSRSHRIMAPLEVEPLPSRTARAEDEQNLTPHQLARQRLHVAEVPVSLPCRESEFANIYTQVESAIIDNDSALLYISGTPGAGKTATVREVVAALQESVRNKELYPFKFVEINGMKIPDPAQAYARLWESLTGQRVTAQHALSLLQEYYSKENPTGMSCVVLMDELDQLTTTKQEVMYNFFQWPSMPNTRLIVIAVSNTMDLPERFLAHKVASRLGLSRIAFPSYTREQLNKIITSRLQSVSGMEIDAAAIDFACLKVASVSGDARRALDICRRAFELAEAQLTAQNDGDSGSRGRSDNISQPVASAGRITMQVIREAIRLMTTSPLQNYLTALPLLAKLFLKALLACVRRSGLAENTLGDITEDASRLCKVNTRRELELIMGNTGLQPYAMMETARSLSTAGIIYLESFVSEKHCRVRLKIPESDLVGFVETDADVRTIT</sequence>
<evidence type="ECO:0000256" key="7">
    <source>
        <dbReference type="ARBA" id="ARBA00022842"/>
    </source>
</evidence>
<dbReference type="GO" id="GO:0005664">
    <property type="term" value="C:nuclear origin of replication recognition complex"/>
    <property type="evidence" value="ECO:0007669"/>
    <property type="project" value="TreeGrafter"/>
</dbReference>
<evidence type="ECO:0000256" key="9">
    <source>
        <dbReference type="ARBA" id="ARBA00023242"/>
    </source>
</evidence>
<dbReference type="InterPro" id="IPR054425">
    <property type="entry name" value="Cdc6_ORC1-like_ATPase_lid"/>
</dbReference>
<keyword evidence="6 10" id="KW-0067">ATP-binding</keyword>
<dbReference type="RefSeq" id="XP_040728007.1">
    <property type="nucleotide sequence ID" value="XM_040868619.1"/>
</dbReference>
<keyword evidence="3 10" id="KW-0235">DNA replication</keyword>
<keyword evidence="13" id="KW-0378">Hydrolase</keyword>
<dbReference type="PANTHER" id="PTHR10763">
    <property type="entry name" value="CELL DIVISION CONTROL PROTEIN 6-RELATED"/>
    <property type="match status" value="1"/>
</dbReference>
<keyword evidence="14" id="KW-1185">Reference proteome</keyword>
<evidence type="ECO:0000256" key="11">
    <source>
        <dbReference type="SAM" id="MobiDB-lite"/>
    </source>
</evidence>
<dbReference type="GO" id="GO:0046872">
    <property type="term" value="F:metal ion binding"/>
    <property type="evidence" value="ECO:0007669"/>
    <property type="project" value="UniProtKB-KW"/>
</dbReference>
<evidence type="ECO:0000256" key="5">
    <source>
        <dbReference type="ARBA" id="ARBA00022741"/>
    </source>
</evidence>
<proteinExistence type="inferred from homology"/>
<comment type="caution">
    <text evidence="13">The sequence shown here is derived from an EMBL/GenBank/DDBJ whole genome shotgun (WGS) entry which is preliminary data.</text>
</comment>
<dbReference type="InterPro" id="IPR050311">
    <property type="entry name" value="ORC1/CDC6"/>
</dbReference>
<protein>
    <recommendedName>
        <fullName evidence="10">Origin recognition complex subunit 1</fullName>
    </recommendedName>
</protein>
<evidence type="ECO:0000256" key="3">
    <source>
        <dbReference type="ARBA" id="ARBA00022705"/>
    </source>
</evidence>
<dbReference type="PANTHER" id="PTHR10763:SF23">
    <property type="entry name" value="ORIGIN RECOGNITION COMPLEX SUBUNIT 1"/>
    <property type="match status" value="1"/>
</dbReference>
<dbReference type="GO" id="GO:0016887">
    <property type="term" value="F:ATP hydrolysis activity"/>
    <property type="evidence" value="ECO:0007669"/>
    <property type="project" value="InterPro"/>
</dbReference>
<reference evidence="13 14" key="1">
    <citation type="submission" date="2016-07" db="EMBL/GenBank/DDBJ databases">
        <title>Pervasive Adenine N6-methylation of Active Genes in Fungi.</title>
        <authorList>
            <consortium name="DOE Joint Genome Institute"/>
            <person name="Mondo S.J."/>
            <person name="Dannebaum R.O."/>
            <person name="Kuo R.C."/>
            <person name="Labutti K."/>
            <person name="Haridas S."/>
            <person name="Kuo A."/>
            <person name="Salamov A."/>
            <person name="Ahrendt S.R."/>
            <person name="Lipzen A."/>
            <person name="Sullivan W."/>
            <person name="Andreopoulos W.B."/>
            <person name="Clum A."/>
            <person name="Lindquist E."/>
            <person name="Daum C."/>
            <person name="Ramamoorthy G.K."/>
            <person name="Gryganskyi A."/>
            <person name="Culley D."/>
            <person name="Magnuson J.K."/>
            <person name="James T.Y."/>
            <person name="O'Malley M.A."/>
            <person name="Stajich J.E."/>
            <person name="Spatafora J.W."/>
            <person name="Visel A."/>
            <person name="Grigoriev I.V."/>
        </authorList>
    </citation>
    <scope>NUCLEOTIDE SEQUENCE [LARGE SCALE GENOMIC DNA]</scope>
    <source>
        <strain evidence="13 14">12-1054</strain>
    </source>
</reference>
<dbReference type="Gene3D" id="2.30.30.490">
    <property type="match status" value="1"/>
</dbReference>
<evidence type="ECO:0000256" key="2">
    <source>
        <dbReference type="ARBA" id="ARBA00008398"/>
    </source>
</evidence>
<dbReference type="InterPro" id="IPR027417">
    <property type="entry name" value="P-loop_NTPase"/>
</dbReference>
<evidence type="ECO:0000256" key="10">
    <source>
        <dbReference type="RuleBase" id="RU365058"/>
    </source>
</evidence>
<comment type="subunit">
    <text evidence="10">ORC is composed of six subunits.</text>
</comment>
<dbReference type="InterPro" id="IPR003593">
    <property type="entry name" value="AAA+_ATPase"/>
</dbReference>
<evidence type="ECO:0000256" key="1">
    <source>
        <dbReference type="ARBA" id="ARBA00004123"/>
    </source>
</evidence>
<keyword evidence="9 10" id="KW-0539">Nucleus</keyword>
<dbReference type="GO" id="GO:0033314">
    <property type="term" value="P:mitotic DNA replication checkpoint signaling"/>
    <property type="evidence" value="ECO:0007669"/>
    <property type="project" value="TreeGrafter"/>
</dbReference>
<dbReference type="FunFam" id="3.40.50.300:FF:000199">
    <property type="entry name" value="Origin recognition complex subunit 1"/>
    <property type="match status" value="1"/>
</dbReference>
<evidence type="ECO:0000259" key="12">
    <source>
        <dbReference type="SMART" id="SM00382"/>
    </source>
</evidence>
<dbReference type="SUPFAM" id="SSF52540">
    <property type="entry name" value="P-loop containing nucleoside triphosphate hydrolases"/>
    <property type="match status" value="1"/>
</dbReference>
<feature type="domain" description="AAA+ ATPase" evidence="12">
    <location>
        <begin position="322"/>
        <end position="473"/>
    </location>
</feature>
<evidence type="ECO:0000256" key="8">
    <source>
        <dbReference type="ARBA" id="ARBA00023125"/>
    </source>
</evidence>
<evidence type="ECO:0000313" key="13">
    <source>
        <dbReference type="EMBL" id="ORY87151.1"/>
    </source>
</evidence>
<accession>A0A1Y2FT16</accession>
<keyword evidence="7" id="KW-0460">Magnesium</keyword>
<dbReference type="CDD" id="cd00009">
    <property type="entry name" value="AAA"/>
    <property type="match status" value="1"/>
</dbReference>
<organism evidence="13 14">
    <name type="scientific">Protomyces lactucae-debilis</name>
    <dbReference type="NCBI Taxonomy" id="2754530"/>
    <lineage>
        <taxon>Eukaryota</taxon>
        <taxon>Fungi</taxon>
        <taxon>Dikarya</taxon>
        <taxon>Ascomycota</taxon>
        <taxon>Taphrinomycotina</taxon>
        <taxon>Taphrinomycetes</taxon>
        <taxon>Taphrinales</taxon>
        <taxon>Protomycetaceae</taxon>
        <taxon>Protomyces</taxon>
    </lineage>
</organism>
<dbReference type="GeneID" id="63785218"/>
<evidence type="ECO:0000313" key="14">
    <source>
        <dbReference type="Proteomes" id="UP000193685"/>
    </source>
</evidence>
<dbReference type="STRING" id="56484.A0A1Y2FT16"/>
<dbReference type="OrthoDB" id="1926878at2759"/>
<dbReference type="GO" id="GO:0005524">
    <property type="term" value="F:ATP binding"/>
    <property type="evidence" value="ECO:0007669"/>
    <property type="project" value="UniProtKB-KW"/>
</dbReference>
<dbReference type="OMA" id="WVETEIP"/>
<name>A0A1Y2FT16_PROLT</name>
<keyword evidence="8 10" id="KW-0238">DNA-binding</keyword>
<dbReference type="SMART" id="SM00382">
    <property type="entry name" value="AAA"/>
    <property type="match status" value="1"/>
</dbReference>
<dbReference type="Pfam" id="PF22606">
    <property type="entry name" value="Cdc6-ORC-like_ATPase_lid"/>
    <property type="match status" value="1"/>
</dbReference>
<dbReference type="GO" id="GO:0006270">
    <property type="term" value="P:DNA replication initiation"/>
    <property type="evidence" value="ECO:0007669"/>
    <property type="project" value="TreeGrafter"/>
</dbReference>
<comment type="similarity">
    <text evidence="2 10">Belongs to the ORC1 family.</text>
</comment>
<gene>
    <name evidence="13" type="ORF">BCR37DRAFT_376560</name>
</gene>
<dbReference type="InterPro" id="IPR003959">
    <property type="entry name" value="ATPase_AAA_core"/>
</dbReference>
<dbReference type="InterPro" id="IPR043151">
    <property type="entry name" value="BAH_sf"/>
</dbReference>
<keyword evidence="5 10" id="KW-0547">Nucleotide-binding</keyword>
<dbReference type="Gene3D" id="3.40.50.300">
    <property type="entry name" value="P-loop containing nucleotide triphosphate hydrolases"/>
    <property type="match status" value="1"/>
</dbReference>
<dbReference type="GO" id="GO:0003688">
    <property type="term" value="F:DNA replication origin binding"/>
    <property type="evidence" value="ECO:0007669"/>
    <property type="project" value="UniProtKB-ARBA"/>
</dbReference>
<feature type="region of interest" description="Disordered" evidence="11">
    <location>
        <begin position="205"/>
        <end position="233"/>
    </location>
</feature>
<dbReference type="Proteomes" id="UP000193685">
    <property type="component" value="Unassembled WGS sequence"/>
</dbReference>
<keyword evidence="4" id="KW-0479">Metal-binding</keyword>
<dbReference type="Pfam" id="PF00004">
    <property type="entry name" value="AAA"/>
    <property type="match status" value="1"/>
</dbReference>
<evidence type="ECO:0000256" key="6">
    <source>
        <dbReference type="ARBA" id="ARBA00022840"/>
    </source>
</evidence>
<comment type="function">
    <text evidence="10">Component of the origin recognition complex (ORC) that binds origins of replication. DNA-binding is ATP-dependent, however specific DNA sequences that define origins of replication have not been identified so far. ORC is required to assemble the pre-replication complex necessary to initiate DNA replication.</text>
</comment>
<dbReference type="AlphaFoldDB" id="A0A1Y2FT16"/>
<evidence type="ECO:0000256" key="4">
    <source>
        <dbReference type="ARBA" id="ARBA00022723"/>
    </source>
</evidence>
<dbReference type="EMBL" id="MCFI01000002">
    <property type="protein sequence ID" value="ORY87151.1"/>
    <property type="molecule type" value="Genomic_DNA"/>
</dbReference>